<gene>
    <name evidence="1" type="ORF">GGR38_001164</name>
</gene>
<comment type="caution">
    <text evidence="1">The sequence shown here is derived from an EMBL/GenBank/DDBJ whole genome shotgun (WGS) entry which is preliminary data.</text>
</comment>
<dbReference type="SUPFAM" id="SSF51182">
    <property type="entry name" value="RmlC-like cupins"/>
    <property type="match status" value="1"/>
</dbReference>
<dbReference type="EMBL" id="JACIDX010000003">
    <property type="protein sequence ID" value="MBB3954237.1"/>
    <property type="molecule type" value="Genomic_DNA"/>
</dbReference>
<dbReference type="InterPro" id="IPR011051">
    <property type="entry name" value="RmlC_Cupin_sf"/>
</dbReference>
<dbReference type="InterPro" id="IPR014710">
    <property type="entry name" value="RmlC-like_jellyroll"/>
</dbReference>
<accession>A0A7W6G6R6</accession>
<sequence length="133" mass="13914">MSAYQAVAIMPTADGGSRLIDLPLALCRKTDAGLWQGIAGATGWGITQGTGEGYGEWHNSAMAGLSIVLRGSWAVEAGDGARRVLRPGDILVMLDTVGRGHRSHTLEQPCTVIGIAFDAPTEARLRQEAAAIS</sequence>
<evidence type="ECO:0008006" key="3">
    <source>
        <dbReference type="Google" id="ProtNLM"/>
    </source>
</evidence>
<organism evidence="1 2">
    <name type="scientific">Novosphingobium sediminicola</name>
    <dbReference type="NCBI Taxonomy" id="563162"/>
    <lineage>
        <taxon>Bacteria</taxon>
        <taxon>Pseudomonadati</taxon>
        <taxon>Pseudomonadota</taxon>
        <taxon>Alphaproteobacteria</taxon>
        <taxon>Sphingomonadales</taxon>
        <taxon>Sphingomonadaceae</taxon>
        <taxon>Novosphingobium</taxon>
    </lineage>
</organism>
<keyword evidence="2" id="KW-1185">Reference proteome</keyword>
<dbReference type="Proteomes" id="UP000548867">
    <property type="component" value="Unassembled WGS sequence"/>
</dbReference>
<dbReference type="RefSeq" id="WP_183623563.1">
    <property type="nucleotide sequence ID" value="NZ_JACIDX010000003.1"/>
</dbReference>
<protein>
    <recommendedName>
        <fullName evidence="3">Cupin 2 conserved barrel domain-containing protein</fullName>
    </recommendedName>
</protein>
<evidence type="ECO:0000313" key="1">
    <source>
        <dbReference type="EMBL" id="MBB3954237.1"/>
    </source>
</evidence>
<reference evidence="1 2" key="1">
    <citation type="submission" date="2020-08" db="EMBL/GenBank/DDBJ databases">
        <title>Genomic Encyclopedia of Type Strains, Phase IV (KMG-IV): sequencing the most valuable type-strain genomes for metagenomic binning, comparative biology and taxonomic classification.</title>
        <authorList>
            <person name="Goeker M."/>
        </authorList>
    </citation>
    <scope>NUCLEOTIDE SEQUENCE [LARGE SCALE GENOMIC DNA]</scope>
    <source>
        <strain evidence="1 2">DSM 27057</strain>
    </source>
</reference>
<evidence type="ECO:0000313" key="2">
    <source>
        <dbReference type="Proteomes" id="UP000548867"/>
    </source>
</evidence>
<dbReference type="AlphaFoldDB" id="A0A7W6G6R6"/>
<dbReference type="Gene3D" id="2.60.120.10">
    <property type="entry name" value="Jelly Rolls"/>
    <property type="match status" value="1"/>
</dbReference>
<name>A0A7W6G6R6_9SPHN</name>
<proteinExistence type="predicted"/>